<feature type="domain" description="Phosphoribosyltransferase" evidence="6">
    <location>
        <begin position="109"/>
        <end position="263"/>
    </location>
</feature>
<dbReference type="RefSeq" id="WP_077862111.1">
    <property type="nucleotide sequence ID" value="NZ_CALFGV010000019.1"/>
</dbReference>
<dbReference type="InterPro" id="IPR050118">
    <property type="entry name" value="Pur/Pyrimidine_PRTase"/>
</dbReference>
<keyword evidence="3" id="KW-0238">DNA-binding</keyword>
<comment type="caution">
    <text evidence="8">The sequence shown here is derived from an EMBL/GenBank/DDBJ whole genome shotgun (WGS) entry which is preliminary data.</text>
</comment>
<dbReference type="InterPro" id="IPR029057">
    <property type="entry name" value="PRTase-like"/>
</dbReference>
<keyword evidence="2" id="KW-0805">Transcription regulation</keyword>
<protein>
    <submittedName>
        <fullName evidence="8">Pur operon repressor</fullName>
    </submittedName>
</protein>
<dbReference type="InterPro" id="IPR036388">
    <property type="entry name" value="WH-like_DNA-bd_sf"/>
</dbReference>
<dbReference type="InterPro" id="IPR010078">
    <property type="entry name" value="PurR_Bsub"/>
</dbReference>
<evidence type="ECO:0000256" key="2">
    <source>
        <dbReference type="ARBA" id="ARBA00023015"/>
    </source>
</evidence>
<dbReference type="GO" id="GO:0003677">
    <property type="term" value="F:DNA binding"/>
    <property type="evidence" value="ECO:0007669"/>
    <property type="project" value="UniProtKB-KW"/>
</dbReference>
<reference evidence="8 9" key="1">
    <citation type="submission" date="2017-01" db="EMBL/GenBank/DDBJ databases">
        <title>Complete Genome Sequence of Dolosigranulum pigrum isolated from a Patient with interstitial lung disease.</title>
        <authorList>
            <person name="Mukhopadhyay R."/>
            <person name="Joaquin J."/>
            <person name="Hogue R."/>
            <person name="Fitzgerald S."/>
            <person name="Jospin G."/>
            <person name="Eisen J.A."/>
            <person name="Chaturvedi V."/>
        </authorList>
    </citation>
    <scope>NUCLEOTIDE SEQUENCE [LARGE SCALE GENOMIC DNA]</scope>
    <source>
        <strain evidence="8 9">15S00348</strain>
    </source>
</reference>
<comment type="subunit">
    <text evidence="1">Homodimer.</text>
</comment>
<keyword evidence="4" id="KW-0804">Transcription</keyword>
<evidence type="ECO:0000313" key="9">
    <source>
        <dbReference type="Proteomes" id="UP000190409"/>
    </source>
</evidence>
<evidence type="ECO:0000256" key="4">
    <source>
        <dbReference type="ARBA" id="ARBA00023163"/>
    </source>
</evidence>
<dbReference type="Pfam" id="PF00156">
    <property type="entry name" value="Pribosyltran"/>
    <property type="match status" value="1"/>
</dbReference>
<evidence type="ECO:0000256" key="3">
    <source>
        <dbReference type="ARBA" id="ARBA00023125"/>
    </source>
</evidence>
<gene>
    <name evidence="8" type="ORF">BWX42_00905</name>
</gene>
<dbReference type="SUPFAM" id="SSF46785">
    <property type="entry name" value="Winged helix' DNA-binding domain"/>
    <property type="match status" value="1"/>
</dbReference>
<dbReference type="PANTHER" id="PTHR43864">
    <property type="entry name" value="HYPOXANTHINE/GUANINE PHOSPHORIBOSYLTRANSFERASE"/>
    <property type="match status" value="1"/>
</dbReference>
<dbReference type="GO" id="GO:0045892">
    <property type="term" value="P:negative regulation of DNA-templated transcription"/>
    <property type="evidence" value="ECO:0007669"/>
    <property type="project" value="InterPro"/>
</dbReference>
<dbReference type="EMBL" id="MUYF01000003">
    <property type="protein sequence ID" value="OOL80536.1"/>
    <property type="molecule type" value="Genomic_DNA"/>
</dbReference>
<dbReference type="InterPro" id="IPR000836">
    <property type="entry name" value="PRTase_dom"/>
</dbReference>
<dbReference type="CDD" id="cd06223">
    <property type="entry name" value="PRTases_typeI"/>
    <property type="match status" value="1"/>
</dbReference>
<dbReference type="NCBIfam" id="TIGR01743">
    <property type="entry name" value="purR_Bsub"/>
    <property type="match status" value="1"/>
</dbReference>
<dbReference type="Pfam" id="PF09182">
    <property type="entry name" value="PuR_N"/>
    <property type="match status" value="1"/>
</dbReference>
<evidence type="ECO:0000259" key="7">
    <source>
        <dbReference type="Pfam" id="PF09182"/>
    </source>
</evidence>
<dbReference type="PANTHER" id="PTHR43864:SF2">
    <property type="entry name" value="PUR OPERON REPRESSOR"/>
    <property type="match status" value="1"/>
</dbReference>
<dbReference type="Proteomes" id="UP000190409">
    <property type="component" value="Unassembled WGS sequence"/>
</dbReference>
<comment type="similarity">
    <text evidence="5">Belongs to the purine/pyrimidine phosphoribosyltransferase family. PurR subfamily.</text>
</comment>
<dbReference type="GO" id="GO:0045982">
    <property type="term" value="P:negative regulation of purine nucleobase metabolic process"/>
    <property type="evidence" value="ECO:0007669"/>
    <property type="project" value="InterPro"/>
</dbReference>
<feature type="domain" description="Bacterial purine repressor N-terminal" evidence="7">
    <location>
        <begin position="4"/>
        <end position="73"/>
    </location>
</feature>
<name>A0A1S8KLF6_9LACT</name>
<dbReference type="InterPro" id="IPR036390">
    <property type="entry name" value="WH_DNA-bd_sf"/>
</dbReference>
<evidence type="ECO:0000259" key="6">
    <source>
        <dbReference type="Pfam" id="PF00156"/>
    </source>
</evidence>
<evidence type="ECO:0000256" key="5">
    <source>
        <dbReference type="ARBA" id="ARBA00049656"/>
    </source>
</evidence>
<dbReference type="AlphaFoldDB" id="A0A1S8KLF6"/>
<organism evidence="8 9">
    <name type="scientific">Dolosigranulum pigrum</name>
    <dbReference type="NCBI Taxonomy" id="29394"/>
    <lineage>
        <taxon>Bacteria</taxon>
        <taxon>Bacillati</taxon>
        <taxon>Bacillota</taxon>
        <taxon>Bacilli</taxon>
        <taxon>Lactobacillales</taxon>
        <taxon>Carnobacteriaceae</taxon>
        <taxon>Dolosigranulum</taxon>
    </lineage>
</organism>
<evidence type="ECO:0000256" key="1">
    <source>
        <dbReference type="ARBA" id="ARBA00011738"/>
    </source>
</evidence>
<sequence>MKAKRSERLVDMTHYLLEHPFDIISLTYFADLYQAAKSSISEDLNIIKERFVRLGIGDLETFVGATGGVRYIPTVDSEQQHRLIAELVEELDGSERLLPGGFVYLSDVLGQPKWLNHIGRVIASRYMDEEVDTVMTVATSGIPIAQSVARFLNVPFTIVTRDPKVTEGSTVSVNYVSGSDHTRVEKMELAKRSLAEGSKVVVVDDFVRSGGTIEGMRALLDEFNATLIGTTVVVENIVGKSSVSANYRSLIQISDVDEQQNTIQVKLGDFFDA</sequence>
<dbReference type="Gene3D" id="1.10.10.10">
    <property type="entry name" value="Winged helix-like DNA-binding domain superfamily/Winged helix DNA-binding domain"/>
    <property type="match status" value="1"/>
</dbReference>
<dbReference type="InterPro" id="IPR015265">
    <property type="entry name" value="PuR_N"/>
</dbReference>
<proteinExistence type="inferred from homology"/>
<accession>A0A1S8KLF6</accession>
<evidence type="ECO:0000313" key="8">
    <source>
        <dbReference type="EMBL" id="OOL80536.1"/>
    </source>
</evidence>
<dbReference type="Gene3D" id="3.40.50.2020">
    <property type="match status" value="1"/>
</dbReference>
<dbReference type="SUPFAM" id="SSF53271">
    <property type="entry name" value="PRTase-like"/>
    <property type="match status" value="1"/>
</dbReference>